<dbReference type="Proteomes" id="UP000230340">
    <property type="component" value="Unassembled WGS sequence"/>
</dbReference>
<dbReference type="SUPFAM" id="SSF50104">
    <property type="entry name" value="Translation proteins SH3-like domain"/>
    <property type="match status" value="1"/>
</dbReference>
<gene>
    <name evidence="5" type="ORF">COT49_01345</name>
</gene>
<keyword evidence="3 4" id="KW-0687">Ribonucleoprotein</keyword>
<organism evidence="5 6">
    <name type="scientific">candidate division WWE3 bacterium CG08_land_8_20_14_0_20_40_13</name>
    <dbReference type="NCBI Taxonomy" id="1975084"/>
    <lineage>
        <taxon>Bacteria</taxon>
        <taxon>Katanobacteria</taxon>
    </lineage>
</organism>
<accession>A0A2H0XEE9</accession>
<dbReference type="InterPro" id="IPR001857">
    <property type="entry name" value="Ribosomal_bL19"/>
</dbReference>
<dbReference type="GO" id="GO:0003735">
    <property type="term" value="F:structural constituent of ribosome"/>
    <property type="evidence" value="ECO:0007669"/>
    <property type="project" value="InterPro"/>
</dbReference>
<evidence type="ECO:0000256" key="2">
    <source>
        <dbReference type="ARBA" id="ARBA00022980"/>
    </source>
</evidence>
<comment type="function">
    <text evidence="4">This protein is located at the 30S-50S ribosomal subunit interface and may play a role in the structure and function of the aminoacyl-tRNA binding site.</text>
</comment>
<name>A0A2H0XEE9_UNCKA</name>
<dbReference type="GO" id="GO:0022625">
    <property type="term" value="C:cytosolic large ribosomal subunit"/>
    <property type="evidence" value="ECO:0007669"/>
    <property type="project" value="TreeGrafter"/>
</dbReference>
<dbReference type="Pfam" id="PF01245">
    <property type="entry name" value="Ribosomal_L19"/>
    <property type="match status" value="1"/>
</dbReference>
<evidence type="ECO:0000313" key="6">
    <source>
        <dbReference type="Proteomes" id="UP000230340"/>
    </source>
</evidence>
<dbReference type="PRINTS" id="PR00061">
    <property type="entry name" value="RIBOSOMALL19"/>
</dbReference>
<keyword evidence="2 5" id="KW-0689">Ribosomal protein</keyword>
<evidence type="ECO:0000256" key="3">
    <source>
        <dbReference type="ARBA" id="ARBA00023274"/>
    </source>
</evidence>
<dbReference type="AlphaFoldDB" id="A0A2H0XEE9"/>
<dbReference type="PANTHER" id="PTHR15680">
    <property type="entry name" value="RIBOSOMAL PROTEIN L19"/>
    <property type="match status" value="1"/>
</dbReference>
<dbReference type="PIRSF" id="PIRSF002191">
    <property type="entry name" value="Ribosomal_L19"/>
    <property type="match status" value="1"/>
</dbReference>
<dbReference type="PANTHER" id="PTHR15680:SF9">
    <property type="entry name" value="LARGE RIBOSOMAL SUBUNIT PROTEIN BL19M"/>
    <property type="match status" value="1"/>
</dbReference>
<evidence type="ECO:0000256" key="1">
    <source>
        <dbReference type="ARBA" id="ARBA00005781"/>
    </source>
</evidence>
<dbReference type="NCBIfam" id="TIGR01024">
    <property type="entry name" value="rplS_bact"/>
    <property type="match status" value="1"/>
</dbReference>
<proteinExistence type="inferred from homology"/>
<dbReference type="InterPro" id="IPR038657">
    <property type="entry name" value="Ribosomal_bL19_sf"/>
</dbReference>
<reference evidence="6" key="1">
    <citation type="submission" date="2017-09" db="EMBL/GenBank/DDBJ databases">
        <title>Depth-based differentiation of microbial function through sediment-hosted aquifers and enrichment of novel symbionts in the deep terrestrial subsurface.</title>
        <authorList>
            <person name="Probst A.J."/>
            <person name="Ladd B."/>
            <person name="Jarett J.K."/>
            <person name="Geller-Mcgrath D.E."/>
            <person name="Sieber C.M.K."/>
            <person name="Emerson J.B."/>
            <person name="Anantharaman K."/>
            <person name="Thomas B.C."/>
            <person name="Malmstrom R."/>
            <person name="Stieglmeier M."/>
            <person name="Klingl A."/>
            <person name="Woyke T."/>
            <person name="Ryan C.M."/>
            <person name="Banfield J.F."/>
        </authorList>
    </citation>
    <scope>NUCLEOTIDE SEQUENCE [LARGE SCALE GENOMIC DNA]</scope>
</reference>
<evidence type="ECO:0000313" key="5">
    <source>
        <dbReference type="EMBL" id="PIS23185.1"/>
    </source>
</evidence>
<comment type="similarity">
    <text evidence="1 4">Belongs to the bacterial ribosomal protein bL19 family.</text>
</comment>
<comment type="caution">
    <text evidence="5">The sequence shown here is derived from an EMBL/GenBank/DDBJ whole genome shotgun (WGS) entry which is preliminary data.</text>
</comment>
<protein>
    <recommendedName>
        <fullName evidence="4">50S ribosomal protein L19</fullName>
    </recommendedName>
</protein>
<sequence length="100" mass="11153">MATEKTNFNVGDTVTVHYQVIEGTKTRIQPYTGIVIGKKGMGINKTFTVRRIAVGQIGVERIFREFSPKITKLEVKSSAKVRRAKLNYIRGRVGKAASKL</sequence>
<dbReference type="GO" id="GO:0006412">
    <property type="term" value="P:translation"/>
    <property type="evidence" value="ECO:0007669"/>
    <property type="project" value="InterPro"/>
</dbReference>
<dbReference type="Gene3D" id="2.30.30.790">
    <property type="match status" value="1"/>
</dbReference>
<dbReference type="EMBL" id="PEYT01000009">
    <property type="protein sequence ID" value="PIS23185.1"/>
    <property type="molecule type" value="Genomic_DNA"/>
</dbReference>
<evidence type="ECO:0000256" key="4">
    <source>
        <dbReference type="RuleBase" id="RU000559"/>
    </source>
</evidence>
<dbReference type="InterPro" id="IPR008991">
    <property type="entry name" value="Translation_prot_SH3-like_sf"/>
</dbReference>